<sequence>MMTPSSLDTNPKLQLYIRPKGTAQGEEMTVDPPVNPTLLDPFSAIAKPSTP</sequence>
<proteinExistence type="predicted"/>
<gene>
    <name evidence="2" type="ORF">NC998_24770</name>
</gene>
<comment type="caution">
    <text evidence="2">The sequence shown here is derived from an EMBL/GenBank/DDBJ whole genome shotgun (WGS) entry which is preliminary data.</text>
</comment>
<evidence type="ECO:0000313" key="2">
    <source>
        <dbReference type="EMBL" id="MEP0820317.1"/>
    </source>
</evidence>
<name>A0ABV0JEV3_9CYAN</name>
<reference evidence="2 3" key="1">
    <citation type="submission" date="2022-04" db="EMBL/GenBank/DDBJ databases">
        <title>Positive selection, recombination, and allopatry shape intraspecific diversity of widespread and dominant cyanobacteria.</title>
        <authorList>
            <person name="Wei J."/>
            <person name="Shu W."/>
            <person name="Hu C."/>
        </authorList>
    </citation>
    <scope>NUCLEOTIDE SEQUENCE [LARGE SCALE GENOMIC DNA]</scope>
    <source>
        <strain evidence="2 3">GB2-A4</strain>
    </source>
</reference>
<evidence type="ECO:0000256" key="1">
    <source>
        <dbReference type="SAM" id="MobiDB-lite"/>
    </source>
</evidence>
<accession>A0ABV0JEV3</accession>
<evidence type="ECO:0000313" key="3">
    <source>
        <dbReference type="Proteomes" id="UP001464891"/>
    </source>
</evidence>
<keyword evidence="3" id="KW-1185">Reference proteome</keyword>
<dbReference type="EMBL" id="JAMPKM010000025">
    <property type="protein sequence ID" value="MEP0820317.1"/>
    <property type="molecule type" value="Genomic_DNA"/>
</dbReference>
<feature type="region of interest" description="Disordered" evidence="1">
    <location>
        <begin position="21"/>
        <end position="51"/>
    </location>
</feature>
<dbReference type="Proteomes" id="UP001464891">
    <property type="component" value="Unassembled WGS sequence"/>
</dbReference>
<organism evidence="2 3">
    <name type="scientific">Trichocoleus desertorum GB2-A4</name>
    <dbReference type="NCBI Taxonomy" id="2933944"/>
    <lineage>
        <taxon>Bacteria</taxon>
        <taxon>Bacillati</taxon>
        <taxon>Cyanobacteriota</taxon>
        <taxon>Cyanophyceae</taxon>
        <taxon>Leptolyngbyales</taxon>
        <taxon>Trichocoleusaceae</taxon>
        <taxon>Trichocoleus</taxon>
    </lineage>
</organism>
<protein>
    <submittedName>
        <fullName evidence="2">Uncharacterized protein</fullName>
    </submittedName>
</protein>